<evidence type="ECO:0000313" key="1">
    <source>
        <dbReference type="EMBL" id="PRY90574.1"/>
    </source>
</evidence>
<protein>
    <submittedName>
        <fullName evidence="1">Uncharacterized protein</fullName>
    </submittedName>
</protein>
<dbReference type="Proteomes" id="UP000238157">
    <property type="component" value="Unassembled WGS sequence"/>
</dbReference>
<name>A0A2T0WVG5_9BACT</name>
<keyword evidence="2" id="KW-1185">Reference proteome</keyword>
<reference evidence="1 2" key="1">
    <citation type="submission" date="2018-03" db="EMBL/GenBank/DDBJ databases">
        <title>Genomic Encyclopedia of Archaeal and Bacterial Type Strains, Phase II (KMG-II): from individual species to whole genera.</title>
        <authorList>
            <person name="Goeker M."/>
        </authorList>
    </citation>
    <scope>NUCLEOTIDE SEQUENCE [LARGE SCALE GENOMIC DNA]</scope>
    <source>
        <strain evidence="1 2">DSM 27929</strain>
    </source>
</reference>
<dbReference type="InterPro" id="IPR046558">
    <property type="entry name" value="DUF6712"/>
</dbReference>
<accession>A0A2T0WVG5</accession>
<dbReference type="EMBL" id="PVTR01000001">
    <property type="protein sequence ID" value="PRY90574.1"/>
    <property type="molecule type" value="Genomic_DNA"/>
</dbReference>
<evidence type="ECO:0000313" key="2">
    <source>
        <dbReference type="Proteomes" id="UP000238157"/>
    </source>
</evidence>
<dbReference type="Pfam" id="PF20459">
    <property type="entry name" value="DUF6712"/>
    <property type="match status" value="2"/>
</dbReference>
<sequence length="325" mass="36615">MLINNIAELREQIPASVTLDFNDIKPKIRLVEREVIQRIFSSELYDAVIASGASGDFLKLREILAEAVAHLALVQYLPFGQVQFDSGGIRIVTNENMKTAFEWQIDKLEDECTKQGWSAVEAALEFIENSEITQLRDIWEETDTYKLAQDSLISNLRTFEKFVNLNHSRILFNKLLPVLSDQQEEVIKEAIGKPLFLKITKDLNPASDLLIKTRKLASKALAFKTMAVGFMDTLLILTDNGPLVIDGMVSRQPKAKRSAPTDVVLIIAENYKTRAAGALRELVEFCQTNADELVEFKESGNYIGDPEAEQNHIPRPDPDWGVAFF</sequence>
<dbReference type="OrthoDB" id="872721at2"/>
<gene>
    <name evidence="1" type="ORF">CLW00_101237</name>
</gene>
<dbReference type="AlphaFoldDB" id="A0A2T0WVG5"/>
<organism evidence="1 2">
    <name type="scientific">Mongoliibacter ruber</name>
    <dbReference type="NCBI Taxonomy" id="1750599"/>
    <lineage>
        <taxon>Bacteria</taxon>
        <taxon>Pseudomonadati</taxon>
        <taxon>Bacteroidota</taxon>
        <taxon>Cytophagia</taxon>
        <taxon>Cytophagales</taxon>
        <taxon>Cyclobacteriaceae</taxon>
        <taxon>Mongoliibacter</taxon>
    </lineage>
</organism>
<comment type="caution">
    <text evidence="1">The sequence shown here is derived from an EMBL/GenBank/DDBJ whole genome shotgun (WGS) entry which is preliminary data.</text>
</comment>
<dbReference type="RefSeq" id="WP_106131813.1">
    <property type="nucleotide sequence ID" value="NZ_PVTR01000001.1"/>
</dbReference>
<proteinExistence type="predicted"/>